<comment type="subcellular location">
    <subcellularLocation>
        <location evidence="1">Cell envelope</location>
    </subcellularLocation>
</comment>
<evidence type="ECO:0000256" key="3">
    <source>
        <dbReference type="ARBA" id="ARBA00022729"/>
    </source>
</evidence>
<dbReference type="InterPro" id="IPR017896">
    <property type="entry name" value="4Fe4S_Fe-S-bd"/>
</dbReference>
<feature type="compositionally biased region" description="Polar residues" evidence="7">
    <location>
        <begin position="93"/>
        <end position="102"/>
    </location>
</feature>
<dbReference type="InterPro" id="IPR017900">
    <property type="entry name" value="4Fe4S_Fe_S_CS"/>
</dbReference>
<dbReference type="PROSITE" id="PS51379">
    <property type="entry name" value="4FE4S_FER_2"/>
    <property type="match status" value="1"/>
</dbReference>
<dbReference type="PANTHER" id="PTHR42827">
    <property type="entry name" value="IRON-SULFUR CLUSTER-BINDING PROTEIN-RELATED"/>
    <property type="match status" value="1"/>
</dbReference>
<comment type="caution">
    <text evidence="9">The sequence shown here is derived from an EMBL/GenBank/DDBJ whole genome shotgun (WGS) entry which is preliminary data.</text>
</comment>
<accession>X1S4K5</accession>
<evidence type="ECO:0000256" key="7">
    <source>
        <dbReference type="SAM" id="MobiDB-lite"/>
    </source>
</evidence>
<name>X1S4K5_9ZZZZ</name>
<dbReference type="GO" id="GO:0046872">
    <property type="term" value="F:metal ion binding"/>
    <property type="evidence" value="ECO:0007669"/>
    <property type="project" value="UniProtKB-KW"/>
</dbReference>
<proteinExistence type="predicted"/>
<feature type="non-terminal residue" evidence="9">
    <location>
        <position position="1"/>
    </location>
</feature>
<keyword evidence="5" id="KW-0411">Iron-sulfur</keyword>
<dbReference type="GO" id="GO:0030313">
    <property type="term" value="C:cell envelope"/>
    <property type="evidence" value="ECO:0007669"/>
    <property type="project" value="UniProtKB-SubCell"/>
</dbReference>
<gene>
    <name evidence="9" type="ORF">S12H4_13307</name>
</gene>
<keyword evidence="6" id="KW-0472">Membrane</keyword>
<dbReference type="NCBIfam" id="TIGR02486">
    <property type="entry name" value="RDH"/>
    <property type="match status" value="1"/>
</dbReference>
<dbReference type="InterPro" id="IPR028894">
    <property type="entry name" value="RDH_dom"/>
</dbReference>
<evidence type="ECO:0000259" key="8">
    <source>
        <dbReference type="PROSITE" id="PS51379"/>
    </source>
</evidence>
<feature type="region of interest" description="Disordered" evidence="7">
    <location>
        <begin position="90"/>
        <end position="111"/>
    </location>
</feature>
<evidence type="ECO:0000256" key="5">
    <source>
        <dbReference type="ARBA" id="ARBA00023014"/>
    </source>
</evidence>
<dbReference type="PROSITE" id="PS00198">
    <property type="entry name" value="4FE4S_FER_1"/>
    <property type="match status" value="1"/>
</dbReference>
<protein>
    <submittedName>
        <fullName evidence="9">Putative reductive dehalogenase (RdhA)</fullName>
    </submittedName>
</protein>
<keyword evidence="2" id="KW-0479">Metal-binding</keyword>
<keyword evidence="4" id="KW-0408">Iron</keyword>
<feature type="domain" description="4Fe-4S ferredoxin-type" evidence="8">
    <location>
        <begin position="283"/>
        <end position="315"/>
    </location>
</feature>
<sequence>YVKNREFGDTTQEMDWDIYNRFDYDAYGTTQATIDYLGQEEYDRLRIYERQLKSENIKNNKPGWKLRDYAIREGLPGESAAKGSDHVKFVGNRGNSPTSQGNLHDPPLEIPPWTGTPEEASRMMRTVIMLRGGIQVGFCEIDDKSRRFFYSKRGGKIHTFEDIDDAYETGDKLACPNKAKYVASYTAPMSEEMLRRAPSAIAASTVNHGYSYGRIINNGVSKFLWGIGYMGLGGGNNSWKIHPAFAVWTGIGEESRMHQNFVSPEQGCSARTFAIVSELPMESTPPIDAGIWKYCHTCKKCAQGCPGEALDKEGNEPTWDTPYGPTNTPGQKAFPFSFGMCRAFWMQNPGGCCTCMSLCPFSHKYQGLIHDVINATIGTTSIFNGFFKNMDDMLGYGFEADQEAWWDLPPLVHGIWAPGSQFQQTVNIKE</sequence>
<evidence type="ECO:0000256" key="4">
    <source>
        <dbReference type="ARBA" id="ARBA00023004"/>
    </source>
</evidence>
<keyword evidence="3" id="KW-0732">Signal</keyword>
<dbReference type="InterPro" id="IPR012832">
    <property type="entry name" value="RDH"/>
</dbReference>
<organism evidence="9">
    <name type="scientific">marine sediment metagenome</name>
    <dbReference type="NCBI Taxonomy" id="412755"/>
    <lineage>
        <taxon>unclassified sequences</taxon>
        <taxon>metagenomes</taxon>
        <taxon>ecological metagenomes</taxon>
    </lineage>
</organism>
<evidence type="ECO:0000256" key="6">
    <source>
        <dbReference type="ARBA" id="ARBA00023136"/>
    </source>
</evidence>
<dbReference type="Pfam" id="PF13486">
    <property type="entry name" value="Dehalogenase"/>
    <property type="match status" value="2"/>
</dbReference>
<evidence type="ECO:0000256" key="2">
    <source>
        <dbReference type="ARBA" id="ARBA00022723"/>
    </source>
</evidence>
<dbReference type="GO" id="GO:0051536">
    <property type="term" value="F:iron-sulfur cluster binding"/>
    <property type="evidence" value="ECO:0007669"/>
    <property type="project" value="UniProtKB-KW"/>
</dbReference>
<dbReference type="PANTHER" id="PTHR42827:SF1">
    <property type="entry name" value="IRON-SULFUR CLUSTER-BINDING PROTEIN"/>
    <property type="match status" value="1"/>
</dbReference>
<evidence type="ECO:0000313" key="9">
    <source>
        <dbReference type="EMBL" id="GAI87838.1"/>
    </source>
</evidence>
<dbReference type="EMBL" id="BARW01006338">
    <property type="protein sequence ID" value="GAI87838.1"/>
    <property type="molecule type" value="Genomic_DNA"/>
</dbReference>
<reference evidence="9" key="1">
    <citation type="journal article" date="2014" name="Front. Microbiol.">
        <title>High frequency of phylogenetically diverse reductive dehalogenase-homologous genes in deep subseafloor sedimentary metagenomes.</title>
        <authorList>
            <person name="Kawai M."/>
            <person name="Futagami T."/>
            <person name="Toyoda A."/>
            <person name="Takaki Y."/>
            <person name="Nishi S."/>
            <person name="Hori S."/>
            <person name="Arai W."/>
            <person name="Tsubouchi T."/>
            <person name="Morono Y."/>
            <person name="Uchiyama I."/>
            <person name="Ito T."/>
            <person name="Fujiyama A."/>
            <person name="Inagaki F."/>
            <person name="Takami H."/>
        </authorList>
    </citation>
    <scope>NUCLEOTIDE SEQUENCE</scope>
    <source>
        <strain evidence="9">Expedition CK06-06</strain>
    </source>
</reference>
<evidence type="ECO:0000256" key="1">
    <source>
        <dbReference type="ARBA" id="ARBA00004196"/>
    </source>
</evidence>
<dbReference type="AlphaFoldDB" id="X1S4K5"/>